<dbReference type="AlphaFoldDB" id="A0A316DY55"/>
<reference evidence="1 2" key="1">
    <citation type="submission" date="2018-05" db="EMBL/GenBank/DDBJ databases">
        <title>Genomic Encyclopedia of Archaeal and Bacterial Type Strains, Phase II (KMG-II): from individual species to whole genera.</title>
        <authorList>
            <person name="Goeker M."/>
        </authorList>
    </citation>
    <scope>NUCLEOTIDE SEQUENCE [LARGE SCALE GENOMIC DNA]</scope>
    <source>
        <strain evidence="1 2">DSM 23514</strain>
    </source>
</reference>
<evidence type="ECO:0000313" key="1">
    <source>
        <dbReference type="EMBL" id="PWK22855.1"/>
    </source>
</evidence>
<dbReference type="EMBL" id="QGGQ01000006">
    <property type="protein sequence ID" value="PWK22855.1"/>
    <property type="molecule type" value="Genomic_DNA"/>
</dbReference>
<accession>A0A316DY55</accession>
<name>A0A316DY55_9FLAO</name>
<gene>
    <name evidence="1" type="ORF">LX92_02793</name>
</gene>
<dbReference type="Proteomes" id="UP000245667">
    <property type="component" value="Unassembled WGS sequence"/>
</dbReference>
<sequence length="52" mass="6125">MLLFCLKPVTYTKIKATVDKPKIEIGVIAHISIRWQQYEKINIHITIWTLCL</sequence>
<protein>
    <submittedName>
        <fullName evidence="1">Uncharacterized protein</fullName>
    </submittedName>
</protein>
<evidence type="ECO:0000313" key="2">
    <source>
        <dbReference type="Proteomes" id="UP000245667"/>
    </source>
</evidence>
<organism evidence="1 2">
    <name type="scientific">Maribacter polysiphoniae</name>
    <dbReference type="NCBI Taxonomy" id="429344"/>
    <lineage>
        <taxon>Bacteria</taxon>
        <taxon>Pseudomonadati</taxon>
        <taxon>Bacteroidota</taxon>
        <taxon>Flavobacteriia</taxon>
        <taxon>Flavobacteriales</taxon>
        <taxon>Flavobacteriaceae</taxon>
        <taxon>Maribacter</taxon>
    </lineage>
</organism>
<comment type="caution">
    <text evidence="1">The sequence shown here is derived from an EMBL/GenBank/DDBJ whole genome shotgun (WGS) entry which is preliminary data.</text>
</comment>
<proteinExistence type="predicted"/>